<dbReference type="PANTHER" id="PTHR34184:SF4">
    <property type="entry name" value="UPF0718 PROTEIN YCGR"/>
    <property type="match status" value="1"/>
</dbReference>
<dbReference type="Proteomes" id="UP000301309">
    <property type="component" value="Unassembled WGS sequence"/>
</dbReference>
<feature type="compositionally biased region" description="Gly residues" evidence="7">
    <location>
        <begin position="403"/>
        <end position="416"/>
    </location>
</feature>
<dbReference type="PANTHER" id="PTHR34184">
    <property type="entry name" value="UPF0718 PROTEIN YCGR"/>
    <property type="match status" value="1"/>
</dbReference>
<feature type="transmembrane region" description="Helical" evidence="8">
    <location>
        <begin position="218"/>
        <end position="239"/>
    </location>
</feature>
<evidence type="ECO:0000256" key="2">
    <source>
        <dbReference type="ARBA" id="ARBA00006386"/>
    </source>
</evidence>
<dbReference type="Pfam" id="PF21537">
    <property type="entry name" value="DUF1980_C"/>
    <property type="match status" value="1"/>
</dbReference>
<feature type="region of interest" description="Disordered" evidence="7">
    <location>
        <begin position="374"/>
        <end position="445"/>
    </location>
</feature>
<evidence type="ECO:0000256" key="4">
    <source>
        <dbReference type="ARBA" id="ARBA00022692"/>
    </source>
</evidence>
<name>A0A4D4KYF4_STRVO</name>
<feature type="transmembrane region" description="Helical" evidence="8">
    <location>
        <begin position="166"/>
        <end position="184"/>
    </location>
</feature>
<reference evidence="10 11" key="1">
    <citation type="journal article" date="2020" name="Int. J. Syst. Evol. Microbiol.">
        <title>Reclassification of Streptomyces castelarensis and Streptomyces sporoclivatus as later heterotypic synonyms of Streptomyces antimycoticus.</title>
        <authorList>
            <person name="Komaki H."/>
            <person name="Tamura T."/>
        </authorList>
    </citation>
    <scope>NUCLEOTIDE SEQUENCE [LARGE SCALE GENOMIC DNA]</scope>
    <source>
        <strain evidence="10 11">NBRC 13459</strain>
    </source>
</reference>
<evidence type="ECO:0000256" key="3">
    <source>
        <dbReference type="ARBA" id="ARBA00022475"/>
    </source>
</evidence>
<proteinExistence type="inferred from homology"/>
<keyword evidence="5 8" id="KW-1133">Transmembrane helix</keyword>
<evidence type="ECO:0000256" key="1">
    <source>
        <dbReference type="ARBA" id="ARBA00004651"/>
    </source>
</evidence>
<dbReference type="NCBIfam" id="TIGR03943">
    <property type="entry name" value="TIGR03943 family putative permease subunit"/>
    <property type="match status" value="1"/>
</dbReference>
<feature type="compositionally biased region" description="Low complexity" evidence="7">
    <location>
        <begin position="1"/>
        <end position="12"/>
    </location>
</feature>
<feature type="region of interest" description="Disordered" evidence="7">
    <location>
        <begin position="1"/>
        <end position="21"/>
    </location>
</feature>
<keyword evidence="4 8" id="KW-0812">Transmembrane</keyword>
<evidence type="ECO:0000313" key="11">
    <source>
        <dbReference type="Proteomes" id="UP000301309"/>
    </source>
</evidence>
<dbReference type="InterPro" id="IPR048447">
    <property type="entry name" value="DUF1980_C"/>
</dbReference>
<dbReference type="AlphaFoldDB" id="A0A4D4KYF4"/>
<feature type="transmembrane region" description="Helical" evidence="8">
    <location>
        <begin position="251"/>
        <end position="267"/>
    </location>
</feature>
<dbReference type="InterPro" id="IPR015402">
    <property type="entry name" value="DUF1980"/>
</dbReference>
<keyword evidence="3" id="KW-1003">Cell membrane</keyword>
<evidence type="ECO:0000256" key="6">
    <source>
        <dbReference type="ARBA" id="ARBA00023136"/>
    </source>
</evidence>
<gene>
    <name evidence="10" type="ORF">SVIO_014160</name>
</gene>
<evidence type="ECO:0000256" key="5">
    <source>
        <dbReference type="ARBA" id="ARBA00022989"/>
    </source>
</evidence>
<comment type="subcellular location">
    <subcellularLocation>
        <location evidence="1">Cell membrane</location>
        <topology evidence="1">Multi-pass membrane protein</topology>
    </subcellularLocation>
</comment>
<feature type="domain" description="DUF1980" evidence="9">
    <location>
        <begin position="508"/>
        <end position="608"/>
    </location>
</feature>
<feature type="transmembrane region" description="Helical" evidence="8">
    <location>
        <begin position="57"/>
        <end position="86"/>
    </location>
</feature>
<dbReference type="InterPro" id="IPR052923">
    <property type="entry name" value="UPF0718"/>
</dbReference>
<evidence type="ECO:0000256" key="8">
    <source>
        <dbReference type="SAM" id="Phobius"/>
    </source>
</evidence>
<dbReference type="GO" id="GO:0005886">
    <property type="term" value="C:plasma membrane"/>
    <property type="evidence" value="ECO:0007669"/>
    <property type="project" value="UniProtKB-SubCell"/>
</dbReference>
<feature type="compositionally biased region" description="Basic and acidic residues" evidence="7">
    <location>
        <begin position="417"/>
        <end position="445"/>
    </location>
</feature>
<protein>
    <recommendedName>
        <fullName evidence="9">DUF1980 domain-containing protein</fullName>
    </recommendedName>
</protein>
<keyword evidence="6 8" id="KW-0472">Membrane</keyword>
<comment type="similarity">
    <text evidence="2">Belongs to the UPF0718 family.</text>
</comment>
<evidence type="ECO:0000259" key="9">
    <source>
        <dbReference type="Pfam" id="PF21537"/>
    </source>
</evidence>
<dbReference type="Pfam" id="PF03773">
    <property type="entry name" value="ArsP_1"/>
    <property type="match status" value="1"/>
</dbReference>
<comment type="caution">
    <text evidence="10">The sequence shown here is derived from an EMBL/GenBank/DDBJ whole genome shotgun (WGS) entry which is preliminary data.</text>
</comment>
<evidence type="ECO:0000313" key="10">
    <source>
        <dbReference type="EMBL" id="GDY50793.1"/>
    </source>
</evidence>
<dbReference type="InterPro" id="IPR005524">
    <property type="entry name" value="DUF318"/>
</dbReference>
<organism evidence="10 11">
    <name type="scientific">Streptomyces violaceusniger</name>
    <dbReference type="NCBI Taxonomy" id="68280"/>
    <lineage>
        <taxon>Bacteria</taxon>
        <taxon>Bacillati</taxon>
        <taxon>Actinomycetota</taxon>
        <taxon>Actinomycetes</taxon>
        <taxon>Kitasatosporales</taxon>
        <taxon>Streptomycetaceae</taxon>
        <taxon>Streptomyces</taxon>
        <taxon>Streptomyces violaceusniger group</taxon>
    </lineage>
</organism>
<feature type="transmembrane region" description="Helical" evidence="8">
    <location>
        <begin position="28"/>
        <end position="45"/>
    </location>
</feature>
<keyword evidence="11" id="KW-1185">Reference proteome</keyword>
<feature type="transmembrane region" description="Helical" evidence="8">
    <location>
        <begin position="135"/>
        <end position="159"/>
    </location>
</feature>
<dbReference type="EMBL" id="BJHW01000001">
    <property type="protein sequence ID" value="GDY50793.1"/>
    <property type="molecule type" value="Genomic_DNA"/>
</dbReference>
<accession>A0A4D4KYF4</accession>
<evidence type="ECO:0000256" key="7">
    <source>
        <dbReference type="SAM" id="MobiDB-lite"/>
    </source>
</evidence>
<sequence>MTTTTEPAPTGAGRRDAGAPRGGRFDSSLGLIMLLLLVVVAQGPVRRALSAPVAQSWMTVFTAVVLQALPFLVLGVLLSALIAVFVPPSFFARALPRRPAVAVPVAGVAGAVLPGCECASVPVAGALVRRGVTPAAALAFLLSAPAINPIVLTATAVAFPRQPQMVLARFVASLLVACAMGWLWQRLGRADWLRPPARPAFHGHGKGAAFWASVRHDVMHAGGFLVVGAMAAATLKAVVPESWLRGAADDPVVSILALAVLAVLLSICSEADGFVAASLSQFSLTARLAFLVVGPMIDLKLFAMQTGTFGRGFALRFAPATFVLAVLVSTLVGRCCCEPEGSGDRVVPGRRGGAAGRIHRPLSALCEGGAAPVAPRGRCRPDGGRRRHRLVRVADAPGRCGRGEGGGGQGEGGGGHGEGEGGRGEGEGRQGEGEGGHGEGEAHHAHREPGVSWLLVLPLFALILVAPPALGSYTAMHTGTALQRPWGFPALPAGDPLPLNVADYAGRAVYDHGHSLAHRRVRITGFVALDGHGAPYLVRMALNCCAADAQPVKIGLTGRVPPVLEPDTWLQVIGTYTRKRTTDPVGGGAIPYLEVSRSRPVPAPRDPYDESWNG</sequence>
<feature type="transmembrane region" description="Helical" evidence="8">
    <location>
        <begin position="313"/>
        <end position="332"/>
    </location>
</feature>